<dbReference type="AlphaFoldDB" id="A0A0V1M3J5"/>
<dbReference type="EMBL" id="JYDO01000244">
    <property type="protein sequence ID" value="KRZ66427.1"/>
    <property type="molecule type" value="Genomic_DNA"/>
</dbReference>
<comment type="caution">
    <text evidence="1">The sequence shown here is derived from an EMBL/GenBank/DDBJ whole genome shotgun (WGS) entry which is preliminary data.</text>
</comment>
<accession>A0A0V1M3J5</accession>
<keyword evidence="2" id="KW-1185">Reference proteome</keyword>
<name>A0A0V1M3J5_9BILA</name>
<protein>
    <submittedName>
        <fullName evidence="1">Uncharacterized protein</fullName>
    </submittedName>
</protein>
<reference evidence="1 2" key="1">
    <citation type="submission" date="2015-01" db="EMBL/GenBank/DDBJ databases">
        <title>Evolution of Trichinella species and genotypes.</title>
        <authorList>
            <person name="Korhonen P.K."/>
            <person name="Edoardo P."/>
            <person name="Giuseppe L.R."/>
            <person name="Gasser R.B."/>
        </authorList>
    </citation>
    <scope>NUCLEOTIDE SEQUENCE [LARGE SCALE GENOMIC DNA]</scope>
    <source>
        <strain evidence="1">ISS1980</strain>
    </source>
</reference>
<sequence length="97" mass="11106">MSMSQRLWRRKRYDERAVFPFRSSGVATKKGELLQDVNDQFFLDSTGGRGGGRETVVKIGHSDEILDHFHRRNLRELKNHGRLGARKVVVNGRVVGD</sequence>
<gene>
    <name evidence="1" type="ORF">T10_167</name>
</gene>
<evidence type="ECO:0000313" key="2">
    <source>
        <dbReference type="Proteomes" id="UP000054843"/>
    </source>
</evidence>
<dbReference type="Proteomes" id="UP000054843">
    <property type="component" value="Unassembled WGS sequence"/>
</dbReference>
<organism evidence="1 2">
    <name type="scientific">Trichinella papuae</name>
    <dbReference type="NCBI Taxonomy" id="268474"/>
    <lineage>
        <taxon>Eukaryota</taxon>
        <taxon>Metazoa</taxon>
        <taxon>Ecdysozoa</taxon>
        <taxon>Nematoda</taxon>
        <taxon>Enoplea</taxon>
        <taxon>Dorylaimia</taxon>
        <taxon>Trichinellida</taxon>
        <taxon>Trichinellidae</taxon>
        <taxon>Trichinella</taxon>
    </lineage>
</organism>
<evidence type="ECO:0000313" key="1">
    <source>
        <dbReference type="EMBL" id="KRZ66427.1"/>
    </source>
</evidence>
<proteinExistence type="predicted"/>